<dbReference type="InterPro" id="IPR009056">
    <property type="entry name" value="Cyt_c-like_dom"/>
</dbReference>
<dbReference type="PROSITE" id="PS51007">
    <property type="entry name" value="CYTC"/>
    <property type="match status" value="1"/>
</dbReference>
<dbReference type="GO" id="GO:0004500">
    <property type="term" value="F:dopamine beta-monooxygenase activity"/>
    <property type="evidence" value="ECO:0007669"/>
    <property type="project" value="InterPro"/>
</dbReference>
<dbReference type="InterPro" id="IPR014784">
    <property type="entry name" value="Cu2_ascorb_mOase-like_C"/>
</dbReference>
<dbReference type="InterPro" id="IPR008977">
    <property type="entry name" value="PHM/PNGase_F_dom_sf"/>
</dbReference>
<name>A0A2S9XJJ1_9BACT</name>
<evidence type="ECO:0000256" key="1">
    <source>
        <dbReference type="ARBA" id="ARBA00022723"/>
    </source>
</evidence>
<dbReference type="InterPro" id="IPR036939">
    <property type="entry name" value="Cu2_ascorb_mOase_N_sf"/>
</dbReference>
<evidence type="ECO:0000313" key="6">
    <source>
        <dbReference type="EMBL" id="PRP93046.1"/>
    </source>
</evidence>
<organism evidence="6 7">
    <name type="scientific">Enhygromyxa salina</name>
    <dbReference type="NCBI Taxonomy" id="215803"/>
    <lineage>
        <taxon>Bacteria</taxon>
        <taxon>Pseudomonadati</taxon>
        <taxon>Myxococcota</taxon>
        <taxon>Polyangia</taxon>
        <taxon>Nannocystales</taxon>
        <taxon>Nannocystaceae</taxon>
        <taxon>Enhygromyxa</taxon>
    </lineage>
</organism>
<keyword evidence="4" id="KW-0349">Heme</keyword>
<comment type="caution">
    <text evidence="6">The sequence shown here is derived from an EMBL/GenBank/DDBJ whole genome shotgun (WGS) entry which is preliminary data.</text>
</comment>
<gene>
    <name evidence="6" type="ORF">ENSA5_46070</name>
</gene>
<keyword evidence="7" id="KW-1185">Reference proteome</keyword>
<proteinExistence type="predicted"/>
<evidence type="ECO:0000256" key="4">
    <source>
        <dbReference type="PROSITE-ProRule" id="PRU00433"/>
    </source>
</evidence>
<evidence type="ECO:0000313" key="7">
    <source>
        <dbReference type="Proteomes" id="UP000237968"/>
    </source>
</evidence>
<reference evidence="6 7" key="1">
    <citation type="submission" date="2018-03" db="EMBL/GenBank/DDBJ databases">
        <title>Draft Genome Sequences of the Obligatory Marine Myxobacteria Enhygromyxa salina SWB005.</title>
        <authorList>
            <person name="Poehlein A."/>
            <person name="Moghaddam J.A."/>
            <person name="Harms H."/>
            <person name="Alanjari M."/>
            <person name="Koenig G.M."/>
            <person name="Daniel R."/>
            <person name="Schaeberle T.F."/>
        </authorList>
    </citation>
    <scope>NUCLEOTIDE SEQUENCE [LARGE SCALE GENOMIC DNA]</scope>
    <source>
        <strain evidence="6 7">SWB005</strain>
    </source>
</reference>
<protein>
    <recommendedName>
        <fullName evidence="5">Cytochrome c domain-containing protein</fullName>
    </recommendedName>
</protein>
<keyword evidence="3" id="KW-1015">Disulfide bond</keyword>
<dbReference type="PANTHER" id="PTHR10157">
    <property type="entry name" value="DOPAMINE BETA HYDROXYLASE RELATED"/>
    <property type="match status" value="1"/>
</dbReference>
<evidence type="ECO:0000259" key="5">
    <source>
        <dbReference type="PROSITE" id="PS51007"/>
    </source>
</evidence>
<evidence type="ECO:0000256" key="2">
    <source>
        <dbReference type="ARBA" id="ARBA00023004"/>
    </source>
</evidence>
<accession>A0A2S9XJJ1</accession>
<dbReference type="Pfam" id="PF03712">
    <property type="entry name" value="Cu2_monoox_C"/>
    <property type="match status" value="1"/>
</dbReference>
<dbReference type="PANTHER" id="PTHR10157:SF23">
    <property type="entry name" value="MOXD1 HOMOLOG 1"/>
    <property type="match status" value="1"/>
</dbReference>
<dbReference type="Proteomes" id="UP000237968">
    <property type="component" value="Unassembled WGS sequence"/>
</dbReference>
<dbReference type="GO" id="GO:0020037">
    <property type="term" value="F:heme binding"/>
    <property type="evidence" value="ECO:0007669"/>
    <property type="project" value="InterPro"/>
</dbReference>
<dbReference type="AlphaFoldDB" id="A0A2S9XJJ1"/>
<keyword evidence="1 4" id="KW-0479">Metal-binding</keyword>
<dbReference type="Gene3D" id="2.60.120.230">
    <property type="match status" value="1"/>
</dbReference>
<dbReference type="SUPFAM" id="SSF49742">
    <property type="entry name" value="PHM/PNGase F"/>
    <property type="match status" value="2"/>
</dbReference>
<dbReference type="GO" id="GO:0009055">
    <property type="term" value="F:electron transfer activity"/>
    <property type="evidence" value="ECO:0007669"/>
    <property type="project" value="InterPro"/>
</dbReference>
<dbReference type="InterPro" id="IPR000945">
    <property type="entry name" value="DBH-like"/>
</dbReference>
<dbReference type="GO" id="GO:0005507">
    <property type="term" value="F:copper ion binding"/>
    <property type="evidence" value="ECO:0007669"/>
    <property type="project" value="InterPro"/>
</dbReference>
<dbReference type="EMBL" id="PVNK01000199">
    <property type="protein sequence ID" value="PRP93046.1"/>
    <property type="molecule type" value="Genomic_DNA"/>
</dbReference>
<dbReference type="Gene3D" id="2.60.120.310">
    <property type="entry name" value="Copper type II, ascorbate-dependent monooxygenase, N-terminal domain"/>
    <property type="match status" value="1"/>
</dbReference>
<sequence>MSNQQCTNIIVCLVLLTPPGLLGCSRDSDGGQLIVERSELSYWRDAKPILDEHCVGCHLEGGIGPFALETWAQVEATSQLVRASIDDQTMPPWKPNPSCNSYEHERILSEGDRDLLRDWIDEGCVEGDPADASPAPAPAAFEPDFTLTMAEPYTPTKEPDDYRCFLIPWPTTLSEPTYVTAQAVYPGQLDLVHHVVVFVADAEDTGVFQALDDADPGPGYECFGGPGTLDWTARWLGDWVPGAATWRAPPGTGVEVRPGASLVVQVHYNTLSHAQQPDQTSFGFQIADEVEQPGAFVPVLDYRWVLGLEPMTIPAGDPDVHHSATLPRSDDFFVYTLSELGVGPDEEVDIWRSALHMHTLGSRGRLSVVESGGDESCLLQIDDWDFNWQGDYMLREPISFGAGDAMQLDCWYDNSAANQPIIDGERKEPEEVGWGDGSYDEMCLGIVFAARKP</sequence>
<evidence type="ECO:0000256" key="3">
    <source>
        <dbReference type="ARBA" id="ARBA00023157"/>
    </source>
</evidence>
<keyword evidence="2 4" id="KW-0408">Iron</keyword>
<feature type="domain" description="Cytochrome c" evidence="5">
    <location>
        <begin position="26"/>
        <end position="124"/>
    </location>
</feature>
<dbReference type="InterPro" id="IPR024548">
    <property type="entry name" value="Cu2_monoox_C"/>
</dbReference>